<sequence length="136" mass="15845">MYTPSCTINVLYIENIMENRMKRDYGGVGSIARRAGILLESMSRDIEDQRKEFNLTEYFQTFTRNAVAKLPKLSRRIVEQAIKEMEDAGYDFNKKRVGNVEQYALQYRMLLIFTPTARSRSIVKSINRLTLFSSLT</sequence>
<gene>
    <name evidence="2" type="primary">parA_4</name>
</gene>
<evidence type="ECO:0000313" key="2">
    <source>
        <dbReference type="EMBL" id="AVI43574.1"/>
    </source>
</evidence>
<accession>A0A2P1BPA5</accession>
<proteinExistence type="predicted"/>
<name>A0A2P1BPA5_KLEPN</name>
<dbReference type="AlphaFoldDB" id="A0A2P1BPA5"/>
<dbReference type="Pfam" id="PF18607">
    <property type="entry name" value="HTH_54"/>
    <property type="match status" value="1"/>
</dbReference>
<keyword evidence="2" id="KW-0614">Plasmid</keyword>
<organism evidence="2">
    <name type="scientific">Klebsiella pneumoniae</name>
    <dbReference type="NCBI Taxonomy" id="573"/>
    <lineage>
        <taxon>Bacteria</taxon>
        <taxon>Pseudomonadati</taxon>
        <taxon>Pseudomonadota</taxon>
        <taxon>Gammaproteobacteria</taxon>
        <taxon>Enterobacterales</taxon>
        <taxon>Enterobacteriaceae</taxon>
        <taxon>Klebsiella/Raoultella group</taxon>
        <taxon>Klebsiella</taxon>
        <taxon>Klebsiella pneumoniae complex</taxon>
    </lineage>
</organism>
<dbReference type="Gene3D" id="1.10.1660.30">
    <property type="match status" value="1"/>
</dbReference>
<reference evidence="2" key="1">
    <citation type="submission" date="2017-12" db="EMBL/GenBank/DDBJ databases">
        <title>Insights into the successfully spreading KPC-encoding IncII plasmids.</title>
        <authorList>
            <person name="Brandt C."/>
            <person name="Pletz M.W."/>
            <person name="Makarewicz O."/>
        </authorList>
    </citation>
    <scope>NUCLEOTIDE SEQUENCE</scope>
    <source>
        <strain evidence="2">St015256/1</strain>
        <plasmid evidence="2">pUJ-83KPC</plasmid>
    </source>
</reference>
<feature type="domain" description="ParA helix turn helix" evidence="1">
    <location>
        <begin position="38"/>
        <end position="106"/>
    </location>
</feature>
<protein>
    <submittedName>
        <fullName evidence="2">Plasmid partition protein A</fullName>
    </submittedName>
</protein>
<dbReference type="InterPro" id="IPR041250">
    <property type="entry name" value="HTH_54"/>
</dbReference>
<evidence type="ECO:0000259" key="1">
    <source>
        <dbReference type="Pfam" id="PF18607"/>
    </source>
</evidence>
<geneLocation type="plasmid" evidence="2">
    <name>pUJ-83KPC</name>
</geneLocation>
<dbReference type="EMBL" id="MG700549">
    <property type="protein sequence ID" value="AVI43574.1"/>
    <property type="molecule type" value="Genomic_DNA"/>
</dbReference>